<evidence type="ECO:0000256" key="3">
    <source>
        <dbReference type="ARBA" id="ARBA00022833"/>
    </source>
</evidence>
<feature type="non-terminal residue" evidence="10">
    <location>
        <position position="1"/>
    </location>
</feature>
<evidence type="ECO:0000256" key="7">
    <source>
        <dbReference type="ARBA" id="ARBA00023170"/>
    </source>
</evidence>
<dbReference type="SUPFAM" id="SSF57716">
    <property type="entry name" value="Glucocorticoid receptor-like (DNA-binding domain)"/>
    <property type="match status" value="1"/>
</dbReference>
<evidence type="ECO:0000256" key="2">
    <source>
        <dbReference type="ARBA" id="ARBA00022771"/>
    </source>
</evidence>
<keyword evidence="3" id="KW-0862">Zinc</keyword>
<evidence type="ECO:0000256" key="4">
    <source>
        <dbReference type="ARBA" id="ARBA00023015"/>
    </source>
</evidence>
<evidence type="ECO:0000313" key="11">
    <source>
        <dbReference type="Proteomes" id="UP000663864"/>
    </source>
</evidence>
<dbReference type="Proteomes" id="UP000663864">
    <property type="component" value="Unassembled WGS sequence"/>
</dbReference>
<keyword evidence="7" id="KW-0675">Receptor</keyword>
<dbReference type="EMBL" id="CAJNOT010005690">
    <property type="protein sequence ID" value="CAF1472433.1"/>
    <property type="molecule type" value="Genomic_DNA"/>
</dbReference>
<evidence type="ECO:0000256" key="1">
    <source>
        <dbReference type="ARBA" id="ARBA00022723"/>
    </source>
</evidence>
<protein>
    <recommendedName>
        <fullName evidence="9">Nuclear receptor domain-containing protein</fullName>
    </recommendedName>
</protein>
<keyword evidence="1" id="KW-0479">Metal-binding</keyword>
<dbReference type="GO" id="GO:0008270">
    <property type="term" value="F:zinc ion binding"/>
    <property type="evidence" value="ECO:0007669"/>
    <property type="project" value="UniProtKB-KW"/>
</dbReference>
<evidence type="ECO:0000256" key="5">
    <source>
        <dbReference type="ARBA" id="ARBA00023125"/>
    </source>
</evidence>
<keyword evidence="2" id="KW-0863">Zinc-finger</keyword>
<comment type="caution">
    <text evidence="10">The sequence shown here is derived from an EMBL/GenBank/DDBJ whole genome shotgun (WGS) entry which is preliminary data.</text>
</comment>
<dbReference type="Pfam" id="PF00105">
    <property type="entry name" value="zf-C4"/>
    <property type="match status" value="1"/>
</dbReference>
<accession>A0A815R8G4</accession>
<evidence type="ECO:0000259" key="9">
    <source>
        <dbReference type="Pfam" id="PF00105"/>
    </source>
</evidence>
<keyword evidence="4" id="KW-0805">Transcription regulation</keyword>
<keyword evidence="5" id="KW-0238">DNA-binding</keyword>
<evidence type="ECO:0000256" key="6">
    <source>
        <dbReference type="ARBA" id="ARBA00023163"/>
    </source>
</evidence>
<gene>
    <name evidence="10" type="ORF">ZHD862_LOCUS36194</name>
</gene>
<reference evidence="10" key="1">
    <citation type="submission" date="2021-02" db="EMBL/GenBank/DDBJ databases">
        <authorList>
            <person name="Nowell W R."/>
        </authorList>
    </citation>
    <scope>NUCLEOTIDE SEQUENCE</scope>
</reference>
<keyword evidence="8" id="KW-0539">Nucleus</keyword>
<dbReference type="AlphaFoldDB" id="A0A815R8G4"/>
<feature type="domain" description="Nuclear receptor" evidence="9">
    <location>
        <begin position="3"/>
        <end position="35"/>
    </location>
</feature>
<dbReference type="Gene3D" id="3.30.50.10">
    <property type="entry name" value="Erythroid Transcription Factor GATA-1, subunit A"/>
    <property type="match status" value="1"/>
</dbReference>
<proteinExistence type="predicted"/>
<sequence length="203" mass="23019">ETLICNFDGLCEININSSHTCSSCRLAKCFRCGMSIDKFQGSRYNKPKAKALAKVGGQQQSEQLPILNLLQSNQSLLTNNQCTLLSKLLNGYNESKMLLLSQHLIDTYDTLQSNYGIYAALVEQYFISLYETTEAYLCSNDDFRHLSSHDRSIILRCAADKVFCMMIHVQSLATHVDNIDSIVERTELQFILDDTEKIIKTNQ</sequence>
<evidence type="ECO:0000256" key="8">
    <source>
        <dbReference type="ARBA" id="ARBA00023242"/>
    </source>
</evidence>
<dbReference type="InterPro" id="IPR013088">
    <property type="entry name" value="Znf_NHR/GATA"/>
</dbReference>
<dbReference type="InterPro" id="IPR001628">
    <property type="entry name" value="Znf_hrmn_rcpt"/>
</dbReference>
<evidence type="ECO:0000313" key="10">
    <source>
        <dbReference type="EMBL" id="CAF1472433.1"/>
    </source>
</evidence>
<organism evidence="10 11">
    <name type="scientific">Rotaria sordida</name>
    <dbReference type="NCBI Taxonomy" id="392033"/>
    <lineage>
        <taxon>Eukaryota</taxon>
        <taxon>Metazoa</taxon>
        <taxon>Spiralia</taxon>
        <taxon>Gnathifera</taxon>
        <taxon>Rotifera</taxon>
        <taxon>Eurotatoria</taxon>
        <taxon>Bdelloidea</taxon>
        <taxon>Philodinida</taxon>
        <taxon>Philodinidae</taxon>
        <taxon>Rotaria</taxon>
    </lineage>
</organism>
<name>A0A815R8G4_9BILA</name>
<keyword evidence="6" id="KW-0804">Transcription</keyword>
<dbReference type="GO" id="GO:0043565">
    <property type="term" value="F:sequence-specific DNA binding"/>
    <property type="evidence" value="ECO:0007669"/>
    <property type="project" value="InterPro"/>
</dbReference>
<dbReference type="GO" id="GO:0003700">
    <property type="term" value="F:DNA-binding transcription factor activity"/>
    <property type="evidence" value="ECO:0007669"/>
    <property type="project" value="InterPro"/>
</dbReference>